<dbReference type="InterPro" id="IPR011495">
    <property type="entry name" value="Sig_transdc_His_kin_sub2_dim/P"/>
</dbReference>
<feature type="transmembrane region" description="Helical" evidence="13">
    <location>
        <begin position="293"/>
        <end position="317"/>
    </location>
</feature>
<keyword evidence="5" id="KW-0597">Phosphoprotein</keyword>
<reference evidence="16 17" key="1">
    <citation type="submission" date="2019-03" db="EMBL/GenBank/DDBJ databases">
        <title>Genomic Encyclopedia of Type Strains, Phase IV (KMG-IV): sequencing the most valuable type-strain genomes for metagenomic binning, comparative biology and taxonomic classification.</title>
        <authorList>
            <person name="Goeker M."/>
        </authorList>
    </citation>
    <scope>NUCLEOTIDE SEQUENCE [LARGE SCALE GENOMIC DNA]</scope>
    <source>
        <strain evidence="16 17">DSM 9035</strain>
    </source>
</reference>
<dbReference type="PANTHER" id="PTHR41523:SF8">
    <property type="entry name" value="ETHYLENE RESPONSE SENSOR PROTEIN"/>
    <property type="match status" value="1"/>
</dbReference>
<dbReference type="PANTHER" id="PTHR41523">
    <property type="entry name" value="TWO-COMPONENT SYSTEM SENSOR PROTEIN"/>
    <property type="match status" value="1"/>
</dbReference>
<evidence type="ECO:0000256" key="2">
    <source>
        <dbReference type="ARBA" id="ARBA00004651"/>
    </source>
</evidence>
<feature type="domain" description="Signal transduction histidine kinase subgroup 2 dimerisation and phosphoacceptor" evidence="15">
    <location>
        <begin position="389"/>
        <end position="459"/>
    </location>
</feature>
<comment type="catalytic activity">
    <reaction evidence="1">
        <text>ATP + protein L-histidine = ADP + protein N-phospho-L-histidine.</text>
        <dbReference type="EC" id="2.7.13.3"/>
    </reaction>
</comment>
<keyword evidence="17" id="KW-1185">Reference proteome</keyword>
<dbReference type="GO" id="GO:0004673">
    <property type="term" value="F:protein histidine kinase activity"/>
    <property type="evidence" value="ECO:0007669"/>
    <property type="project" value="UniProtKB-EC"/>
</dbReference>
<dbReference type="EMBL" id="SMAI01000008">
    <property type="protein sequence ID" value="TCT03924.1"/>
    <property type="molecule type" value="Genomic_DNA"/>
</dbReference>
<evidence type="ECO:0000256" key="13">
    <source>
        <dbReference type="SAM" id="Phobius"/>
    </source>
</evidence>
<evidence type="ECO:0000259" key="15">
    <source>
        <dbReference type="Pfam" id="PF07568"/>
    </source>
</evidence>
<dbReference type="OrthoDB" id="9767435at2"/>
<evidence type="ECO:0000256" key="8">
    <source>
        <dbReference type="ARBA" id="ARBA00022741"/>
    </source>
</evidence>
<feature type="transmembrane region" description="Helical" evidence="13">
    <location>
        <begin position="38"/>
        <end position="59"/>
    </location>
</feature>
<evidence type="ECO:0000256" key="11">
    <source>
        <dbReference type="ARBA" id="ARBA00022989"/>
    </source>
</evidence>
<feature type="domain" description="Cache" evidence="14">
    <location>
        <begin position="83"/>
        <end position="233"/>
    </location>
</feature>
<name>A0A4R3LTU4_9HYPH</name>
<dbReference type="Proteomes" id="UP000294664">
    <property type="component" value="Unassembled WGS sequence"/>
</dbReference>
<dbReference type="Pfam" id="PF02743">
    <property type="entry name" value="dCache_1"/>
    <property type="match status" value="1"/>
</dbReference>
<dbReference type="EC" id="2.7.13.3" evidence="3"/>
<evidence type="ECO:0000256" key="3">
    <source>
        <dbReference type="ARBA" id="ARBA00012438"/>
    </source>
</evidence>
<keyword evidence="6" id="KW-0808">Transferase</keyword>
<evidence type="ECO:0000256" key="4">
    <source>
        <dbReference type="ARBA" id="ARBA00022475"/>
    </source>
</evidence>
<dbReference type="InterPro" id="IPR033479">
    <property type="entry name" value="dCache_1"/>
</dbReference>
<keyword evidence="4" id="KW-1003">Cell membrane</keyword>
<keyword evidence="8" id="KW-0547">Nucleotide-binding</keyword>
<evidence type="ECO:0000256" key="10">
    <source>
        <dbReference type="ARBA" id="ARBA00022840"/>
    </source>
</evidence>
<evidence type="ECO:0000256" key="5">
    <source>
        <dbReference type="ARBA" id="ARBA00022553"/>
    </source>
</evidence>
<keyword evidence="7 13" id="KW-0812">Transmembrane</keyword>
<evidence type="ECO:0000256" key="12">
    <source>
        <dbReference type="ARBA" id="ARBA00023136"/>
    </source>
</evidence>
<evidence type="ECO:0000313" key="17">
    <source>
        <dbReference type="Proteomes" id="UP000294664"/>
    </source>
</evidence>
<evidence type="ECO:0000256" key="6">
    <source>
        <dbReference type="ARBA" id="ARBA00022679"/>
    </source>
</evidence>
<keyword evidence="9 16" id="KW-0418">Kinase</keyword>
<sequence>MGWVRGEAARARHRERDAIFASAAGHPRHLLDSVRRGLIVVILIAITPIASASMLQGVLQLRRATEEAQHRLLQGAIAGAGSQQNVIASAENVLQALKNVQDVRNGGDECVATLYGATLSLPFASNIALLSADGIVLCSALSPVGTDVSQRPWWLAASKAKAFVLSGRIVSPITRGEVIAGTLPLFGTSGAFEGALSVAIDAGWLDNLLKREAPLTDGVAAVLTAGGAQLVSNAPAISARLFASQNLANYVGQLGETRDDAGRSWSFAVARLDRHELLVAFAQPTDQLFQWTAFHVAVSFILPIFMLAFTIVAIWLATDRMVLQWLLYLRRVTAVYAQGHYGFRPSRMDLAPSEFRVLGNAIEDMASAIRERDGKLREGLAEKTALVREIHHRIKNSLQVVVSLLSLYGSGVRGEEDRRRFDHLRMRVNTLAVVHRILYEANEGSEVRSRELLRELAALLEVAVDRNVLIVVDAEDLALPTDLAVPLALLLTEVVLILADGEAGSPTHMAIRGMEETGMLVLRIDISATLSEELGETRAPLAHGFARQLGGTITTTVTPSGSQVEVRFPPRVKRG</sequence>
<protein>
    <recommendedName>
        <fullName evidence="3">histidine kinase</fullName>
        <ecNumber evidence="3">2.7.13.3</ecNumber>
    </recommendedName>
</protein>
<gene>
    <name evidence="16" type="ORF">EDC64_10890</name>
</gene>
<evidence type="ECO:0000256" key="7">
    <source>
        <dbReference type="ARBA" id="ARBA00022692"/>
    </source>
</evidence>
<evidence type="ECO:0000313" key="16">
    <source>
        <dbReference type="EMBL" id="TCT03924.1"/>
    </source>
</evidence>
<comment type="caution">
    <text evidence="16">The sequence shown here is derived from an EMBL/GenBank/DDBJ whole genome shotgun (WGS) entry which is preliminary data.</text>
</comment>
<accession>A0A4R3LTU4</accession>
<dbReference type="Gene3D" id="3.30.450.20">
    <property type="entry name" value="PAS domain"/>
    <property type="match status" value="2"/>
</dbReference>
<evidence type="ECO:0000259" key="14">
    <source>
        <dbReference type="Pfam" id="PF02743"/>
    </source>
</evidence>
<keyword evidence="10" id="KW-0067">ATP-binding</keyword>
<evidence type="ECO:0000256" key="1">
    <source>
        <dbReference type="ARBA" id="ARBA00000085"/>
    </source>
</evidence>
<dbReference type="GO" id="GO:0005886">
    <property type="term" value="C:plasma membrane"/>
    <property type="evidence" value="ECO:0007669"/>
    <property type="project" value="UniProtKB-SubCell"/>
</dbReference>
<dbReference type="GO" id="GO:0005524">
    <property type="term" value="F:ATP binding"/>
    <property type="evidence" value="ECO:0007669"/>
    <property type="project" value="UniProtKB-KW"/>
</dbReference>
<dbReference type="Pfam" id="PF07568">
    <property type="entry name" value="HisKA_2"/>
    <property type="match status" value="1"/>
</dbReference>
<proteinExistence type="predicted"/>
<keyword evidence="12 13" id="KW-0472">Membrane</keyword>
<dbReference type="CDD" id="cd12914">
    <property type="entry name" value="PDC1_DGC_like"/>
    <property type="match status" value="1"/>
</dbReference>
<comment type="subcellular location">
    <subcellularLocation>
        <location evidence="2">Cell membrane</location>
        <topology evidence="2">Multi-pass membrane protein</topology>
    </subcellularLocation>
</comment>
<evidence type="ECO:0000256" key="9">
    <source>
        <dbReference type="ARBA" id="ARBA00022777"/>
    </source>
</evidence>
<dbReference type="AlphaFoldDB" id="A0A4R3LTU4"/>
<organism evidence="16 17">
    <name type="scientific">Aquabacter spiritensis</name>
    <dbReference type="NCBI Taxonomy" id="933073"/>
    <lineage>
        <taxon>Bacteria</taxon>
        <taxon>Pseudomonadati</taxon>
        <taxon>Pseudomonadota</taxon>
        <taxon>Alphaproteobacteria</taxon>
        <taxon>Hyphomicrobiales</taxon>
        <taxon>Xanthobacteraceae</taxon>
        <taxon>Aquabacter</taxon>
    </lineage>
</organism>
<keyword evidence="11 13" id="KW-1133">Transmembrane helix</keyword>